<name>A0A8S2BBQ1_9PSED</name>
<evidence type="ECO:0000313" key="1">
    <source>
        <dbReference type="EMBL" id="CAE6931790.1"/>
    </source>
</evidence>
<dbReference type="RefSeq" id="WP_150547318.1">
    <property type="nucleotide sequence ID" value="NZ_LR215729.2"/>
</dbReference>
<dbReference type="EMBL" id="LR215729">
    <property type="protein sequence ID" value="CAE6931790.1"/>
    <property type="molecule type" value="Genomic_DNA"/>
</dbReference>
<organism evidence="1 2">
    <name type="scientific">Pseudomonas marincola</name>
    <dbReference type="NCBI Taxonomy" id="437900"/>
    <lineage>
        <taxon>Bacteria</taxon>
        <taxon>Pseudomonadati</taxon>
        <taxon>Pseudomonadota</taxon>
        <taxon>Gammaproteobacteria</taxon>
        <taxon>Pseudomonadales</taxon>
        <taxon>Pseudomonadaceae</taxon>
        <taxon>Pseudomonas</taxon>
    </lineage>
</organism>
<proteinExistence type="predicted"/>
<evidence type="ECO:0000313" key="2">
    <source>
        <dbReference type="Proteomes" id="UP000325451"/>
    </source>
</evidence>
<keyword evidence="2" id="KW-1185">Reference proteome</keyword>
<dbReference type="Proteomes" id="UP000325451">
    <property type="component" value="Chromosome"/>
</dbReference>
<dbReference type="KEGG" id="pmao:PMYSY11_3114"/>
<sequence>MLTTLALLSGCASVLNSDFVRWASAPRAYYQSQSYQQAPVLAPNGQSVYQQAPGLTPNGQPVYDVSQCIGAVVNGVCHGSTMGAPVARCYGSMLNGQCIGPQF</sequence>
<reference evidence="1" key="1">
    <citation type="submission" date="2021-02" db="EMBL/GenBank/DDBJ databases">
        <authorList>
            <consortium name="Genoscope - CEA"/>
            <person name="William W."/>
        </authorList>
    </citation>
    <scope>NUCLEOTIDE SEQUENCE</scope>
    <source>
        <strain evidence="1">YSy11</strain>
    </source>
</reference>
<accession>A0A8S2BBQ1</accession>
<dbReference type="AlphaFoldDB" id="A0A8S2BBQ1"/>
<gene>
    <name evidence="1" type="ORF">PMYSY11_3114</name>
</gene>
<protein>
    <submittedName>
        <fullName evidence="1">Uncharacterized protein</fullName>
    </submittedName>
</protein>